<evidence type="ECO:0000256" key="1">
    <source>
        <dbReference type="SAM" id="SignalP"/>
    </source>
</evidence>
<gene>
    <name evidence="3" type="ORF">HHL20_04785</name>
</gene>
<dbReference type="NCBIfam" id="TIGR03696">
    <property type="entry name" value="Rhs_assc_core"/>
    <property type="match status" value="1"/>
</dbReference>
<evidence type="ECO:0000259" key="2">
    <source>
        <dbReference type="Pfam" id="PF20041"/>
    </source>
</evidence>
<evidence type="ECO:0000313" key="3">
    <source>
        <dbReference type="EMBL" id="NML56656.1"/>
    </source>
</evidence>
<dbReference type="PANTHER" id="PTHR32305:SF15">
    <property type="entry name" value="PROTEIN RHSA-RELATED"/>
    <property type="match status" value="1"/>
</dbReference>
<keyword evidence="4" id="KW-1185">Reference proteome</keyword>
<dbReference type="Pfam" id="PF20041">
    <property type="entry name" value="DUF6443"/>
    <property type="match status" value="1"/>
</dbReference>
<proteinExistence type="predicted"/>
<dbReference type="EMBL" id="JABBGF010000001">
    <property type="protein sequence ID" value="NML56656.1"/>
    <property type="molecule type" value="Genomic_DNA"/>
</dbReference>
<sequence length="1199" mass="135511">MKKILLPIGSILLSGLTYGQTSPSDNQNYIQIRSYLEPVNSTTTGAKQFNTVKYYDGLGRPKQTVGVKASPKGRDVVNYIEYDGFGRQALEYLPVPQAATQNGAIYTSPLSNATQNDLYGNEKIYAEKQFDSSPLSKISQQKNVGTAWNDKPIILNYDTNTDGEVKKYSASFNYGSFVSEVNFSGIFGTGQLYKNIVTDEDGSKTIEFKNAKGQIVLVRKMITLSESADTYYVYNQFDQLAYVISPKAVDEIKNLTGGTLLPNTVLDSLCFQYKYDNRNRLVEKKVPGKGWEYMVYDNQNRLVLTRDAVLEGQGKWLFTKYDQFSRPIYTGILDSPPGRAQQAVVVEGFGSNNEIRTASSFNNTGIDVFYTTNSSYPQYNYTVLSVNYYDTYPSYSFNPPFPSNILGDATLTDTPSADGLSTKSLSVMSLVKNIEDDNWTKEYTYYDKKTRVIGKYIINHLGGRTKVDSKLDFAGMTYQKITTHKRLDSDTDRVITENFTYDHQNRLLTHTHQVDSSPVEYLARNTYNELGQLSGKKVGGASPLTPLQDISYNYNIRGWMTKINDPVNLNGKLFGYEIKYNNPESANIAPGRFNGNIAEIDWNNGSENLLKRYDYTYDKLNRLTNAFYKEPSTGLSGNFDEYLTYDLNGNISNLKRTATPVSLLTSTLVDNLDYQYTGNRLTKIIENQLNSTGYEGGNNIIDYNLNGSMINMKDKGINSIAYNYLNLPNSYGITQANPFGTFTSFSLNYLYRADGTKVRKTYYSGGGRGNPTITNNITDYLDGFQYSYSEVTQCLWCRTSVAYEKEAFKDPVIPTLPGTLTPVWILDFVPTAEGFYSFRENRYIYQYRDHLGNVRISYQKDSNGELKITDTNNYYAFGSNHIGGLKSSLGGYQSYKYNGKEIQESGMYDYGARFYMPDIGRWGVVDPLAEKSGDWSPYRYAFNNPTKYIDADGLYETDGHFWTVYLMATILGRRDAYTLAYFTEAPDNIMSRSGEVLSSPSTWMDPVLQRSMHALNGGRSVDARNTGRSMLTNANTYEEIGTALHYFGDSYAHSRLSDGNHMYANGIGHLGDWHEPDKIAKRPDLYLEYVNTLSDALQTKLGGGKIDMFTFEYVAGHGGSTEENSAVFETEVRLREGVKTFTVAGNQVDTINNYMYNRNMHYKQFENKTTVTYTNVDVYQQNKAGEWIKTTEKRTVVKF</sequence>
<feature type="chain" id="PRO_5030982957" evidence="1">
    <location>
        <begin position="20"/>
        <end position="1199"/>
    </location>
</feature>
<dbReference type="Gene3D" id="2.180.10.10">
    <property type="entry name" value="RHS repeat-associated core"/>
    <property type="match status" value="1"/>
</dbReference>
<protein>
    <submittedName>
        <fullName evidence="3">RHS repeat-associated core domain-containing protein</fullName>
    </submittedName>
</protein>
<dbReference type="AlphaFoldDB" id="A0A7Y0A4Y8"/>
<name>A0A7Y0A4Y8_9FLAO</name>
<organism evidence="3 4">
    <name type="scientific">Chryseobacterium cheonjiense</name>
    <dbReference type="NCBI Taxonomy" id="2728845"/>
    <lineage>
        <taxon>Bacteria</taxon>
        <taxon>Pseudomonadati</taxon>
        <taxon>Bacteroidota</taxon>
        <taxon>Flavobacteriia</taxon>
        <taxon>Flavobacteriales</taxon>
        <taxon>Weeksellaceae</taxon>
        <taxon>Chryseobacterium group</taxon>
        <taxon>Chryseobacterium</taxon>
    </lineage>
</organism>
<dbReference type="InterPro" id="IPR045619">
    <property type="entry name" value="DUF6443"/>
</dbReference>
<reference evidence="3 4" key="1">
    <citation type="submission" date="2020-04" db="EMBL/GenBank/DDBJ databases">
        <title>Chryseobacterium sp. RJ-7-14 sp. nov., isolated from Jeju soil.</title>
        <authorList>
            <person name="Dahal R.H."/>
            <person name="Chaudhary D.K."/>
        </authorList>
    </citation>
    <scope>NUCLEOTIDE SEQUENCE [LARGE SCALE GENOMIC DNA]</scope>
    <source>
        <strain evidence="3 4">RJ-7-14</strain>
    </source>
</reference>
<dbReference type="RefSeq" id="WP_169230034.1">
    <property type="nucleotide sequence ID" value="NZ_JABBGF010000001.1"/>
</dbReference>
<feature type="domain" description="DUF6443" evidence="2">
    <location>
        <begin position="40"/>
        <end position="150"/>
    </location>
</feature>
<dbReference type="PANTHER" id="PTHR32305">
    <property type="match status" value="1"/>
</dbReference>
<keyword evidence="1" id="KW-0732">Signal</keyword>
<accession>A0A7Y0A4Y8</accession>
<feature type="signal peptide" evidence="1">
    <location>
        <begin position="1"/>
        <end position="19"/>
    </location>
</feature>
<evidence type="ECO:0000313" key="4">
    <source>
        <dbReference type="Proteomes" id="UP000552615"/>
    </source>
</evidence>
<dbReference type="Proteomes" id="UP000552615">
    <property type="component" value="Unassembled WGS sequence"/>
</dbReference>
<dbReference type="InterPro" id="IPR050708">
    <property type="entry name" value="T6SS_VgrG/RHS"/>
</dbReference>
<comment type="caution">
    <text evidence="3">The sequence shown here is derived from an EMBL/GenBank/DDBJ whole genome shotgun (WGS) entry which is preliminary data.</text>
</comment>
<dbReference type="InterPro" id="IPR022385">
    <property type="entry name" value="Rhs_assc_core"/>
</dbReference>